<accession>A0A7S3QN75</accession>
<feature type="compositionally biased region" description="Polar residues" evidence="1">
    <location>
        <begin position="498"/>
        <end position="513"/>
    </location>
</feature>
<feature type="region of interest" description="Disordered" evidence="1">
    <location>
        <begin position="478"/>
        <end position="524"/>
    </location>
</feature>
<organism evidence="2">
    <name type="scientific">Dunaliella tertiolecta</name>
    <name type="common">Green alga</name>
    <dbReference type="NCBI Taxonomy" id="3047"/>
    <lineage>
        <taxon>Eukaryota</taxon>
        <taxon>Viridiplantae</taxon>
        <taxon>Chlorophyta</taxon>
        <taxon>core chlorophytes</taxon>
        <taxon>Chlorophyceae</taxon>
        <taxon>CS clade</taxon>
        <taxon>Chlamydomonadales</taxon>
        <taxon>Dunaliellaceae</taxon>
        <taxon>Dunaliella</taxon>
    </lineage>
</organism>
<dbReference type="EMBL" id="HBIP01004980">
    <property type="protein sequence ID" value="CAE0487412.1"/>
    <property type="molecule type" value="Transcribed_RNA"/>
</dbReference>
<feature type="compositionally biased region" description="Basic and acidic residues" evidence="1">
    <location>
        <begin position="380"/>
        <end position="395"/>
    </location>
</feature>
<feature type="region of interest" description="Disordered" evidence="1">
    <location>
        <begin position="564"/>
        <end position="620"/>
    </location>
</feature>
<evidence type="ECO:0000256" key="1">
    <source>
        <dbReference type="SAM" id="MobiDB-lite"/>
    </source>
</evidence>
<feature type="compositionally biased region" description="Low complexity" evidence="1">
    <location>
        <begin position="514"/>
        <end position="524"/>
    </location>
</feature>
<gene>
    <name evidence="2" type="ORF">DTER00134_LOCUS2458</name>
</gene>
<reference evidence="2" key="1">
    <citation type="submission" date="2021-01" db="EMBL/GenBank/DDBJ databases">
        <authorList>
            <person name="Corre E."/>
            <person name="Pelletier E."/>
            <person name="Niang G."/>
            <person name="Scheremetjew M."/>
            <person name="Finn R."/>
            <person name="Kale V."/>
            <person name="Holt S."/>
            <person name="Cochrane G."/>
            <person name="Meng A."/>
            <person name="Brown T."/>
            <person name="Cohen L."/>
        </authorList>
    </citation>
    <scope>NUCLEOTIDE SEQUENCE</scope>
    <source>
        <strain evidence="2">CCMP1320</strain>
    </source>
</reference>
<feature type="compositionally biased region" description="Low complexity" evidence="1">
    <location>
        <begin position="578"/>
        <end position="594"/>
    </location>
</feature>
<dbReference type="AlphaFoldDB" id="A0A7S3QN75"/>
<sequence length="707" mass="75076">MKIDEDEEYCLDLQVSLVVLSALESPDPLGFLGSRIQHHNLTDCKSTEAGPCSLLLCFSNPAIQLSRACTSNPKLQPTLYVAISANSSAVACPSLLCNFLCGQCPLDAELAAGSGVQTVAAQALAGMPLQLLLNYLGQGYKVVLVGQFFGGLVAHTLAARLLLQVQQEITMARQMGINLSALSQTKDKVVSFGFGTPLFAGSDLQRCLSEAQLDHNLHSFWHAGDGSVPFLTFASELAVAEQHSNGYVDTGVEEDSGAHDGYLGSGPALSVLPQLALGPGTPIIALDQFATALGQAMEPLLKARKIPALVCSATEGALHSAALASHLLLQKPSEPLSNLESLDSPSRPQHNIRPYHTESQVNLSPLSSGANALPLPPRISQDRRSPAGVQLDKRTSYFRRSISKDCELPPLNTGRATTRVSSDMKRRESSNTSGPLPKIGLPSSVAVTPSHGQPPFGNDTQRPTPLKLALGIGMVGRAHNTGSRREHESILSPPMRQRVSSGESQIEQVCQSPASRGNGAGASADDNAVAQLCSALSSFLKLVPSKLSHHAPIGRFWIIERASDAQQGEKSPKRSPSKAEGAAARKGPGPAPTKSPGILSKVPKVPKGRSAAKAPTSDHAVQAGVEEPLVRLVQVPGAEALDVATQWLSTSDTEQLLYSWELSLAELERDLMEVFPWLTFSDTFSGSESQGPKPRNLMLRFAKLESC</sequence>
<dbReference type="SUPFAM" id="SSF53474">
    <property type="entry name" value="alpha/beta-Hydrolases"/>
    <property type="match status" value="1"/>
</dbReference>
<dbReference type="InterPro" id="IPR029058">
    <property type="entry name" value="AB_hydrolase_fold"/>
</dbReference>
<name>A0A7S3QN75_DUNTE</name>
<feature type="region of interest" description="Disordered" evidence="1">
    <location>
        <begin position="362"/>
        <end position="462"/>
    </location>
</feature>
<protein>
    <submittedName>
        <fullName evidence="2">Uncharacterized protein</fullName>
    </submittedName>
</protein>
<evidence type="ECO:0000313" key="2">
    <source>
        <dbReference type="EMBL" id="CAE0487412.1"/>
    </source>
</evidence>
<proteinExistence type="predicted"/>